<organism evidence="1 2">
    <name type="scientific">Clostridium thermopalmarium DSM 5974</name>
    <dbReference type="NCBI Taxonomy" id="1121340"/>
    <lineage>
        <taxon>Bacteria</taxon>
        <taxon>Bacillati</taxon>
        <taxon>Bacillota</taxon>
        <taxon>Clostridia</taxon>
        <taxon>Eubacteriales</taxon>
        <taxon>Clostridiaceae</taxon>
        <taxon>Clostridium</taxon>
    </lineage>
</organism>
<reference evidence="1 2" key="1">
    <citation type="submission" date="2018-03" db="EMBL/GenBank/DDBJ databases">
        <title>Genome sequence of Clostridium thermopalmarium DSM 5974.</title>
        <authorList>
            <person name="Poehlein A."/>
            <person name="Daniel R."/>
        </authorList>
    </citation>
    <scope>NUCLEOTIDE SEQUENCE [LARGE SCALE GENOMIC DNA]</scope>
    <source>
        <strain evidence="1 2">DSM 5974</strain>
    </source>
</reference>
<keyword evidence="2" id="KW-1185">Reference proteome</keyword>
<evidence type="ECO:0000313" key="1">
    <source>
        <dbReference type="EMBL" id="PRR76506.1"/>
    </source>
</evidence>
<dbReference type="Proteomes" id="UP000239614">
    <property type="component" value="Unassembled WGS sequence"/>
</dbReference>
<proteinExistence type="predicted"/>
<gene>
    <name evidence="1" type="ORF">CPAL_01770</name>
</gene>
<dbReference type="RefSeq" id="WP_106023888.1">
    <property type="nucleotide sequence ID" value="NZ_PVXN01000005.1"/>
</dbReference>
<comment type="caution">
    <text evidence="1">The sequence shown here is derived from an EMBL/GenBank/DDBJ whole genome shotgun (WGS) entry which is preliminary data.</text>
</comment>
<dbReference type="OrthoDB" id="9799278at2"/>
<dbReference type="EMBL" id="PVXN01000005">
    <property type="protein sequence ID" value="PRR76506.1"/>
    <property type="molecule type" value="Genomic_DNA"/>
</dbReference>
<sequence length="104" mass="12382">MKNIGTITFHKSHNYGSVLQSYALQTILRKNLIDYNCEIIDFIPPNSKEMYSIFKKNTSIKNIAKNILALYTYRLKSIRYKEFERFINTRLKLTTKKYFSQSDL</sequence>
<evidence type="ECO:0008006" key="3">
    <source>
        <dbReference type="Google" id="ProtNLM"/>
    </source>
</evidence>
<dbReference type="AlphaFoldDB" id="A0A2T0AZ80"/>
<evidence type="ECO:0000313" key="2">
    <source>
        <dbReference type="Proteomes" id="UP000239614"/>
    </source>
</evidence>
<accession>A0A2T0AZ80</accession>
<protein>
    <recommendedName>
        <fullName evidence="3">Polysaccharide pyruvyl transferase</fullName>
    </recommendedName>
</protein>
<name>A0A2T0AZ80_9CLOT</name>